<keyword evidence="2" id="KW-1185">Reference proteome</keyword>
<dbReference type="EMBL" id="ML977333">
    <property type="protein sequence ID" value="KAF2111801.1"/>
    <property type="molecule type" value="Genomic_DNA"/>
</dbReference>
<dbReference type="GO" id="GO:0005634">
    <property type="term" value="C:nucleus"/>
    <property type="evidence" value="ECO:0007669"/>
    <property type="project" value="TreeGrafter"/>
</dbReference>
<sequence length="312" mass="35601">MQQTSSLRRKKNLLLAFDAFGTLFTPKVPVFVQYGEIARRHGVACPSDTELAKSFKNAFKLEAKEHPNYGRAVGMGASRWWENVITKTFQPYLKQNEDVPKDMISDLLTRFSTKDGYAIYRDVLPFFEMLRSRNYPASFEHPWKWDKTIVGVITNSDDRVPGVLGSLGLTIGPRRFGSIPEETKDVKVDHDISFVVLSYDVGHEKPDQRMFDAGKNMLKETFAEDANEGEKHFLEDFELLYVGDELEKDYFGAQKAGWNAVLLDRSDGHEPQHADTSITQRQVYMLDEEGNRVFKQVTAIKHLWALSNLAPA</sequence>
<protein>
    <recommendedName>
        <fullName evidence="3">HAD-like domain-containing protein</fullName>
    </recommendedName>
</protein>
<dbReference type="AlphaFoldDB" id="A0A6A5Z0E0"/>
<gene>
    <name evidence="1" type="ORF">BDV96DRAFT_581840</name>
</gene>
<dbReference type="Pfam" id="PF00702">
    <property type="entry name" value="Hydrolase"/>
    <property type="match status" value="1"/>
</dbReference>
<dbReference type="PANTHER" id="PTHR46191:SF2">
    <property type="entry name" value="HALOACID DEHALOGENASE-LIKE HYDROLASE DOMAIN-CONTAINING PROTEIN 3"/>
    <property type="match status" value="1"/>
</dbReference>
<dbReference type="InterPro" id="IPR023214">
    <property type="entry name" value="HAD_sf"/>
</dbReference>
<dbReference type="InterPro" id="IPR036412">
    <property type="entry name" value="HAD-like_sf"/>
</dbReference>
<organism evidence="1 2">
    <name type="scientific">Lophiotrema nucula</name>
    <dbReference type="NCBI Taxonomy" id="690887"/>
    <lineage>
        <taxon>Eukaryota</taxon>
        <taxon>Fungi</taxon>
        <taxon>Dikarya</taxon>
        <taxon>Ascomycota</taxon>
        <taxon>Pezizomycotina</taxon>
        <taxon>Dothideomycetes</taxon>
        <taxon>Pleosporomycetidae</taxon>
        <taxon>Pleosporales</taxon>
        <taxon>Lophiotremataceae</taxon>
        <taxon>Lophiotrema</taxon>
    </lineage>
</organism>
<reference evidence="1" key="1">
    <citation type="journal article" date="2020" name="Stud. Mycol.">
        <title>101 Dothideomycetes genomes: a test case for predicting lifestyles and emergence of pathogens.</title>
        <authorList>
            <person name="Haridas S."/>
            <person name="Albert R."/>
            <person name="Binder M."/>
            <person name="Bloem J."/>
            <person name="Labutti K."/>
            <person name="Salamov A."/>
            <person name="Andreopoulos B."/>
            <person name="Baker S."/>
            <person name="Barry K."/>
            <person name="Bills G."/>
            <person name="Bluhm B."/>
            <person name="Cannon C."/>
            <person name="Castanera R."/>
            <person name="Culley D."/>
            <person name="Daum C."/>
            <person name="Ezra D."/>
            <person name="Gonzalez J."/>
            <person name="Henrissat B."/>
            <person name="Kuo A."/>
            <person name="Liang C."/>
            <person name="Lipzen A."/>
            <person name="Lutzoni F."/>
            <person name="Magnuson J."/>
            <person name="Mondo S."/>
            <person name="Nolan M."/>
            <person name="Ohm R."/>
            <person name="Pangilinan J."/>
            <person name="Park H.-J."/>
            <person name="Ramirez L."/>
            <person name="Alfaro M."/>
            <person name="Sun H."/>
            <person name="Tritt A."/>
            <person name="Yoshinaga Y."/>
            <person name="Zwiers L.-H."/>
            <person name="Turgeon B."/>
            <person name="Goodwin S."/>
            <person name="Spatafora J."/>
            <person name="Crous P."/>
            <person name="Grigoriev I."/>
        </authorList>
    </citation>
    <scope>NUCLEOTIDE SEQUENCE</scope>
    <source>
        <strain evidence="1">CBS 627.86</strain>
    </source>
</reference>
<dbReference type="Proteomes" id="UP000799770">
    <property type="component" value="Unassembled WGS sequence"/>
</dbReference>
<dbReference type="Gene3D" id="3.40.50.1000">
    <property type="entry name" value="HAD superfamily/HAD-like"/>
    <property type="match status" value="1"/>
</dbReference>
<dbReference type="SUPFAM" id="SSF56784">
    <property type="entry name" value="HAD-like"/>
    <property type="match status" value="1"/>
</dbReference>
<evidence type="ECO:0008006" key="3">
    <source>
        <dbReference type="Google" id="ProtNLM"/>
    </source>
</evidence>
<dbReference type="InterPro" id="IPR044924">
    <property type="entry name" value="HAD-SF_hydro_IA_REG-2-like_cap"/>
</dbReference>
<evidence type="ECO:0000313" key="2">
    <source>
        <dbReference type="Proteomes" id="UP000799770"/>
    </source>
</evidence>
<dbReference type="Gene3D" id="1.10.150.720">
    <property type="entry name" value="Haloacid dehalogenase-like hydrolase"/>
    <property type="match status" value="1"/>
</dbReference>
<dbReference type="InterPro" id="IPR051828">
    <property type="entry name" value="HAD-like_hydrolase_domain"/>
</dbReference>
<name>A0A6A5Z0E0_9PLEO</name>
<evidence type="ECO:0000313" key="1">
    <source>
        <dbReference type="EMBL" id="KAF2111801.1"/>
    </source>
</evidence>
<dbReference type="OrthoDB" id="444127at2759"/>
<proteinExistence type="predicted"/>
<accession>A0A6A5Z0E0</accession>
<dbReference type="PANTHER" id="PTHR46191">
    <property type="match status" value="1"/>
</dbReference>